<feature type="chain" id="PRO_5042091032" evidence="1">
    <location>
        <begin position="24"/>
        <end position="204"/>
    </location>
</feature>
<dbReference type="Pfam" id="PF09411">
    <property type="entry name" value="PagL"/>
    <property type="match status" value="1"/>
</dbReference>
<keyword evidence="2" id="KW-0378">Hydrolase</keyword>
<dbReference type="SUPFAM" id="SSF56925">
    <property type="entry name" value="OMPA-like"/>
    <property type="match status" value="1"/>
</dbReference>
<protein>
    <submittedName>
        <fullName evidence="2">Acyloxyacyl hydrolase</fullName>
    </submittedName>
</protein>
<keyword evidence="3" id="KW-1185">Reference proteome</keyword>
<comment type="caution">
    <text evidence="2">The sequence shown here is derived from an EMBL/GenBank/DDBJ whole genome shotgun (WGS) entry which is preliminary data.</text>
</comment>
<keyword evidence="1" id="KW-0732">Signal</keyword>
<evidence type="ECO:0000256" key="1">
    <source>
        <dbReference type="SAM" id="SignalP"/>
    </source>
</evidence>
<dbReference type="InterPro" id="IPR011250">
    <property type="entry name" value="OMP/PagP_B-barrel"/>
</dbReference>
<dbReference type="GO" id="GO:0016787">
    <property type="term" value="F:hydrolase activity"/>
    <property type="evidence" value="ECO:0007669"/>
    <property type="project" value="UniProtKB-KW"/>
</dbReference>
<gene>
    <name evidence="2" type="ORF">K1W69_13735</name>
</gene>
<sequence length="204" mass="21933">MRPFHRLFLSVAGFLLLAASASAADITPSSEPVQADELIHRGIVFGKNSDYWEVRLGGGVYDWGPATPSDFSGGVVNAEILAPTFDALSLIGSPRIYLGTDIAISDDAIHTIYAGLNWQAYFTPKLYIGFSGGGAWVSSQVTTSANGVTKDLGSEYLFHLQASVGYDITSTVTMEIFYNHFSNANLAYTNPGLESVGARLGYRF</sequence>
<organism evidence="2 3">
    <name type="scientific">Flavimaribacter sediminis</name>
    <dbReference type="NCBI Taxonomy" id="2865987"/>
    <lineage>
        <taxon>Bacteria</taxon>
        <taxon>Pseudomonadati</taxon>
        <taxon>Pseudomonadota</taxon>
        <taxon>Alphaproteobacteria</taxon>
        <taxon>Hyphomicrobiales</taxon>
        <taxon>Rhizobiaceae</taxon>
        <taxon>Flavimaribacter</taxon>
    </lineage>
</organism>
<name>A0AAE2ZRE9_9HYPH</name>
<dbReference type="RefSeq" id="WP_220228892.1">
    <property type="nucleotide sequence ID" value="NZ_JAICBX010000002.1"/>
</dbReference>
<feature type="signal peptide" evidence="1">
    <location>
        <begin position="1"/>
        <end position="23"/>
    </location>
</feature>
<dbReference type="Gene3D" id="2.40.160.20">
    <property type="match status" value="1"/>
</dbReference>
<proteinExistence type="predicted"/>
<evidence type="ECO:0000313" key="2">
    <source>
        <dbReference type="EMBL" id="MBW8638252.1"/>
    </source>
</evidence>
<dbReference type="InterPro" id="IPR018550">
    <property type="entry name" value="Lipid-A_deacylase-rel"/>
</dbReference>
<reference evidence="2" key="1">
    <citation type="submission" date="2021-08" db="EMBL/GenBank/DDBJ databases">
        <title>Hoeflea bacterium WL0058 sp. nov., isolated from the sediment.</title>
        <authorList>
            <person name="Wang L."/>
            <person name="Zhang D."/>
        </authorList>
    </citation>
    <scope>NUCLEOTIDE SEQUENCE</scope>
    <source>
        <strain evidence="2">WL0058</strain>
    </source>
</reference>
<dbReference type="Proteomes" id="UP001196509">
    <property type="component" value="Unassembled WGS sequence"/>
</dbReference>
<evidence type="ECO:0000313" key="3">
    <source>
        <dbReference type="Proteomes" id="UP001196509"/>
    </source>
</evidence>
<dbReference type="AlphaFoldDB" id="A0AAE2ZRE9"/>
<dbReference type="EMBL" id="JAICBX010000002">
    <property type="protein sequence ID" value="MBW8638252.1"/>
    <property type="molecule type" value="Genomic_DNA"/>
</dbReference>
<accession>A0AAE2ZRE9</accession>